<keyword evidence="5" id="KW-0963">Cytoplasm</keyword>
<comment type="subunit">
    <text evidence="5">Monomer. Associates with the 50S ribosomal subunit.</text>
</comment>
<dbReference type="RefSeq" id="WP_221859637.1">
    <property type="nucleotide sequence ID" value="NZ_BAAAYV010000019.1"/>
</dbReference>
<evidence type="ECO:0000256" key="6">
    <source>
        <dbReference type="SAM" id="MobiDB-lite"/>
    </source>
</evidence>
<dbReference type="Pfam" id="PF01926">
    <property type="entry name" value="MMR_HSR1"/>
    <property type="match status" value="1"/>
</dbReference>
<dbReference type="Gene3D" id="3.40.50.11060">
    <property type="entry name" value="GTPase HflX, N-terminal domain"/>
    <property type="match status" value="1"/>
</dbReference>
<feature type="compositionally biased region" description="Gly residues" evidence="6">
    <location>
        <begin position="240"/>
        <end position="253"/>
    </location>
</feature>
<evidence type="ECO:0000259" key="7">
    <source>
        <dbReference type="PROSITE" id="PS51705"/>
    </source>
</evidence>
<dbReference type="HAMAP" id="MF_00900">
    <property type="entry name" value="GTPase_HflX"/>
    <property type="match status" value="1"/>
</dbReference>
<dbReference type="InterPro" id="IPR025121">
    <property type="entry name" value="GTPase_HflX_N"/>
</dbReference>
<dbReference type="PIRSF" id="PIRSF006809">
    <property type="entry name" value="GTP-binding_hflX_prd"/>
    <property type="match status" value="1"/>
</dbReference>
<gene>
    <name evidence="5 8" type="primary">hflX</name>
    <name evidence="8" type="ORF">GCM10022202_29750</name>
</gene>
<dbReference type="Gene3D" id="3.40.50.300">
    <property type="entry name" value="P-loop containing nucleotide triphosphate hydrolases"/>
    <property type="match status" value="1"/>
</dbReference>
<dbReference type="InterPro" id="IPR042108">
    <property type="entry name" value="GTPase_HflX_N_sf"/>
</dbReference>
<evidence type="ECO:0000313" key="9">
    <source>
        <dbReference type="Proteomes" id="UP001410795"/>
    </source>
</evidence>
<keyword evidence="1" id="KW-0479">Metal-binding</keyword>
<dbReference type="CDD" id="cd01878">
    <property type="entry name" value="HflX"/>
    <property type="match status" value="1"/>
</dbReference>
<keyword evidence="2 5" id="KW-0547">Nucleotide-binding</keyword>
<name>A0ABP7BQA5_9MICO</name>
<dbReference type="PRINTS" id="PR00326">
    <property type="entry name" value="GTP1OBG"/>
</dbReference>
<dbReference type="PANTHER" id="PTHR10229">
    <property type="entry name" value="GTP-BINDING PROTEIN HFLX"/>
    <property type="match status" value="1"/>
</dbReference>
<proteinExistence type="inferred from homology"/>
<evidence type="ECO:0000256" key="5">
    <source>
        <dbReference type="HAMAP-Rule" id="MF_00900"/>
    </source>
</evidence>
<dbReference type="EMBL" id="BAAAYV010000019">
    <property type="protein sequence ID" value="GAA3665732.1"/>
    <property type="molecule type" value="Genomic_DNA"/>
</dbReference>
<dbReference type="InterPro" id="IPR032305">
    <property type="entry name" value="GTP-bd_M"/>
</dbReference>
<dbReference type="NCBIfam" id="TIGR03156">
    <property type="entry name" value="GTP_HflX"/>
    <property type="match status" value="1"/>
</dbReference>
<evidence type="ECO:0000256" key="2">
    <source>
        <dbReference type="ARBA" id="ARBA00022741"/>
    </source>
</evidence>
<keyword evidence="4 5" id="KW-0342">GTP-binding</keyword>
<keyword evidence="9" id="KW-1185">Reference proteome</keyword>
<dbReference type="Pfam" id="PF16360">
    <property type="entry name" value="GTP-bdg_M"/>
    <property type="match status" value="1"/>
</dbReference>
<evidence type="ECO:0000256" key="1">
    <source>
        <dbReference type="ARBA" id="ARBA00022723"/>
    </source>
</evidence>
<dbReference type="PROSITE" id="PS51705">
    <property type="entry name" value="G_HFLX"/>
    <property type="match status" value="1"/>
</dbReference>
<evidence type="ECO:0000256" key="3">
    <source>
        <dbReference type="ARBA" id="ARBA00022842"/>
    </source>
</evidence>
<comment type="similarity">
    <text evidence="5">Belongs to the TRAFAC class OBG-HflX-like GTPase superfamily. HflX GTPase family.</text>
</comment>
<dbReference type="InterPro" id="IPR016496">
    <property type="entry name" value="GTPase_HflX"/>
</dbReference>
<keyword evidence="3" id="KW-0460">Magnesium</keyword>
<dbReference type="SUPFAM" id="SSF52540">
    <property type="entry name" value="P-loop containing nucleoside triphosphate hydrolases"/>
    <property type="match status" value="1"/>
</dbReference>
<dbReference type="Pfam" id="PF13167">
    <property type="entry name" value="GTP-bdg_N"/>
    <property type="match status" value="1"/>
</dbReference>
<evidence type="ECO:0000256" key="4">
    <source>
        <dbReference type="ARBA" id="ARBA00023134"/>
    </source>
</evidence>
<dbReference type="PANTHER" id="PTHR10229:SF0">
    <property type="entry name" value="GTP-BINDING PROTEIN 6-RELATED"/>
    <property type="match status" value="1"/>
</dbReference>
<organism evidence="8 9">
    <name type="scientific">Microbacterium marinilacus</name>
    <dbReference type="NCBI Taxonomy" id="415209"/>
    <lineage>
        <taxon>Bacteria</taxon>
        <taxon>Bacillati</taxon>
        <taxon>Actinomycetota</taxon>
        <taxon>Actinomycetes</taxon>
        <taxon>Micrococcales</taxon>
        <taxon>Microbacteriaceae</taxon>
        <taxon>Microbacterium</taxon>
    </lineage>
</organism>
<comment type="function">
    <text evidence="5">GTPase that associates with the 50S ribosomal subunit and may have a role during protein synthesis or ribosome biogenesis.</text>
</comment>
<dbReference type="Gene3D" id="6.10.250.2860">
    <property type="match status" value="1"/>
</dbReference>
<reference evidence="9" key="1">
    <citation type="journal article" date="2019" name="Int. J. Syst. Evol. Microbiol.">
        <title>The Global Catalogue of Microorganisms (GCM) 10K type strain sequencing project: providing services to taxonomists for standard genome sequencing and annotation.</title>
        <authorList>
            <consortium name="The Broad Institute Genomics Platform"/>
            <consortium name="The Broad Institute Genome Sequencing Center for Infectious Disease"/>
            <person name="Wu L."/>
            <person name="Ma J."/>
        </authorList>
    </citation>
    <scope>NUCLEOTIDE SEQUENCE [LARGE SCALE GENOMIC DNA]</scope>
    <source>
        <strain evidence="9">JCM 16546</strain>
    </source>
</reference>
<dbReference type="Proteomes" id="UP001410795">
    <property type="component" value="Unassembled WGS sequence"/>
</dbReference>
<feature type="domain" description="Hflx-type G" evidence="7">
    <location>
        <begin position="297"/>
        <end position="462"/>
    </location>
</feature>
<dbReference type="InterPro" id="IPR030394">
    <property type="entry name" value="G_HFLX_dom"/>
</dbReference>
<dbReference type="InterPro" id="IPR006073">
    <property type="entry name" value="GTP-bd"/>
</dbReference>
<evidence type="ECO:0000313" key="8">
    <source>
        <dbReference type="EMBL" id="GAA3665732.1"/>
    </source>
</evidence>
<protein>
    <recommendedName>
        <fullName evidence="5">GTPase HflX</fullName>
    </recommendedName>
    <alternativeName>
        <fullName evidence="5">GTP-binding protein HflX</fullName>
    </alternativeName>
</protein>
<dbReference type="InterPro" id="IPR027417">
    <property type="entry name" value="P-loop_NTPase"/>
</dbReference>
<comment type="subcellular location">
    <subcellularLocation>
        <location evidence="5">Cytoplasm</location>
    </subcellularLocation>
    <text evidence="5">May associate with membranes.</text>
</comment>
<feature type="region of interest" description="Disordered" evidence="6">
    <location>
        <begin position="1"/>
        <end position="23"/>
    </location>
</feature>
<accession>A0ABP7BQA5</accession>
<feature type="region of interest" description="Disordered" evidence="6">
    <location>
        <begin position="238"/>
        <end position="259"/>
    </location>
</feature>
<sequence length="516" mass="55978">MTDTTPDPTVERTDAVQGGTDPVANDLIDRVISRADARTGARLFGAAQALQERGTTGDGQADGEQWDREERAALRRVAGLSTELEDVTEVEYRQLRLENVVLVGVYSQGSLGDAENSLRELSALAETAGAVVLDGVLQRRPHPDPATYIGRGKADELKDIVAAVGADTVIADTELAPSQRRALEDVVKVKVIDRTTVILDIFSQHAKSREGKAQVELAQLEYLLPRLRGWGDSMSRQAGGQVGAGGAGMGSRGPGETKIELDRRRIRTKMAQLRRQIREFAPAREAKRGERKRNTIPSVAIAGYTNAGKSSLLNRLTSAGVLVENALFATLDATVRRSETSDGRVYTIADTVGFVRNLPHQLVEAFRSTLEEVADADVILHVVDAHHPDPAGQIQTVRDVMGDVGAREIHEIVVFNKADLVDEDTRLVLRGLAPSAVFVSSRTGEGVDELRAVIEDALPLPEVEIRALVPYDRGELISQIHEHGHLLVRSHEEGGTLVHAHVSERLAAALEPYRVA</sequence>
<comment type="caution">
    <text evidence="8">The sequence shown here is derived from an EMBL/GenBank/DDBJ whole genome shotgun (WGS) entry which is preliminary data.</text>
</comment>